<dbReference type="Proteomes" id="UP000242715">
    <property type="component" value="Unassembled WGS sequence"/>
</dbReference>
<organism evidence="2 3">
    <name type="scientific">Trifolium subterraneum</name>
    <name type="common">Subterranean clover</name>
    <dbReference type="NCBI Taxonomy" id="3900"/>
    <lineage>
        <taxon>Eukaryota</taxon>
        <taxon>Viridiplantae</taxon>
        <taxon>Streptophyta</taxon>
        <taxon>Embryophyta</taxon>
        <taxon>Tracheophyta</taxon>
        <taxon>Spermatophyta</taxon>
        <taxon>Magnoliopsida</taxon>
        <taxon>eudicotyledons</taxon>
        <taxon>Gunneridae</taxon>
        <taxon>Pentapetalae</taxon>
        <taxon>rosids</taxon>
        <taxon>fabids</taxon>
        <taxon>Fabales</taxon>
        <taxon>Fabaceae</taxon>
        <taxon>Papilionoideae</taxon>
        <taxon>50 kb inversion clade</taxon>
        <taxon>NPAAA clade</taxon>
        <taxon>Hologalegina</taxon>
        <taxon>IRL clade</taxon>
        <taxon>Trifolieae</taxon>
        <taxon>Trifolium</taxon>
    </lineage>
</organism>
<dbReference type="EMBL" id="DF973194">
    <property type="protein sequence ID" value="GAU19139.1"/>
    <property type="molecule type" value="Genomic_DNA"/>
</dbReference>
<sequence length="151" mass="17621">MKLSELEAAGTKCKEHINDKQLPGVCYYCLREKLSKLCNNKQIHYVPQSPQHFYSSSSSFMSQGHSRRHRRQTSSSVMDSFSSDMISFDYGLKKSKSTAFFSKSQIREGEVEGEYKGYHKKRSFWSKLLKLTKKDNKESFMHSRTVRERKG</sequence>
<dbReference type="PANTHER" id="PTHR34046:SF19">
    <property type="entry name" value="RAPIDLY ELICITED PROTEIN, PUTATIVE-RELATED"/>
    <property type="match status" value="1"/>
</dbReference>
<evidence type="ECO:0000313" key="2">
    <source>
        <dbReference type="EMBL" id="GAU19139.1"/>
    </source>
</evidence>
<evidence type="ECO:0000313" key="3">
    <source>
        <dbReference type="Proteomes" id="UP000242715"/>
    </source>
</evidence>
<dbReference type="OrthoDB" id="1101370at2759"/>
<proteinExistence type="predicted"/>
<protein>
    <submittedName>
        <fullName evidence="2">Uncharacterized protein</fullName>
    </submittedName>
</protein>
<name>A0A2Z6LM73_TRISU</name>
<accession>A0A2Z6LM73</accession>
<dbReference type="AlphaFoldDB" id="A0A2Z6LM73"/>
<keyword evidence="3" id="KW-1185">Reference proteome</keyword>
<gene>
    <name evidence="2" type="ORF">TSUD_79620</name>
</gene>
<dbReference type="PANTHER" id="PTHR34046">
    <property type="entry name" value="OS06G0218800 PROTEIN"/>
    <property type="match status" value="1"/>
</dbReference>
<feature type="region of interest" description="Disordered" evidence="1">
    <location>
        <begin position="56"/>
        <end position="76"/>
    </location>
</feature>
<reference evidence="3" key="1">
    <citation type="journal article" date="2017" name="Front. Plant Sci.">
        <title>Climate Clever Clovers: New Paradigm to Reduce the Environmental Footprint of Ruminants by Breeding Low Methanogenic Forages Utilizing Haplotype Variation.</title>
        <authorList>
            <person name="Kaur P."/>
            <person name="Appels R."/>
            <person name="Bayer P.E."/>
            <person name="Keeble-Gagnere G."/>
            <person name="Wang J."/>
            <person name="Hirakawa H."/>
            <person name="Shirasawa K."/>
            <person name="Vercoe P."/>
            <person name="Stefanova K."/>
            <person name="Durmic Z."/>
            <person name="Nichols P."/>
            <person name="Revell C."/>
            <person name="Isobe S.N."/>
            <person name="Edwards D."/>
            <person name="Erskine W."/>
        </authorList>
    </citation>
    <scope>NUCLEOTIDE SEQUENCE [LARGE SCALE GENOMIC DNA]</scope>
    <source>
        <strain evidence="3">cv. Daliak</strain>
    </source>
</reference>
<evidence type="ECO:0000256" key="1">
    <source>
        <dbReference type="SAM" id="MobiDB-lite"/>
    </source>
</evidence>